<dbReference type="Gene3D" id="3.40.50.2300">
    <property type="match status" value="1"/>
</dbReference>
<dbReference type="SMART" id="SM00065">
    <property type="entry name" value="GAF"/>
    <property type="match status" value="2"/>
</dbReference>
<evidence type="ECO:0000313" key="7">
    <source>
        <dbReference type="EMBL" id="ARS89584.1"/>
    </source>
</evidence>
<keyword evidence="8" id="KW-1185">Reference proteome</keyword>
<dbReference type="Pfam" id="PF13185">
    <property type="entry name" value="GAF_2"/>
    <property type="match status" value="2"/>
</dbReference>
<sequence length="721" mass="78389">MHDSIAILVVDPDPSIADHVADRLETAHSGFAVDTVTDGTEALDRLETGAVDCLVADAERGEPPGNVLAERCAECAPSVPCLLVTWGESRSERSGGAIEAGATLVLDLEMGPGGAGDGAGTRDAAREYDQFALLANQLEAAVSAASQPTHPPVPSSAQSGPPDAAEGYERTVETLHDVTRRLMRAETKTEIYRHAVETAGEILDATIAVAYAFDPETGALERAASTSTAGDAAGPPRRFERGEGRIWEAFSAGESATVADGRSITGSGPAVRCELVVPLGAHGAIVVGTAAVRFDELMTELFHVLAANAEAALDRAERELLLREHDRTLTRQNEELTRLNHINEIVREINHGIAQASTRSEIESIVCDRLADTDRYRFAWIATLADDPPEPRSWAGVDATYVDRVREPGAPERRLIDRVLESERVQVVRNVLEDDHWERRRSEALTHGFQTVAGVPLSTDERQYGVLVVHVGGVDSIADAERDVFVELGETIGHALRSVERTRAMLADGHLQLELECRDERLLLNQLAARVPGSVAVEGVLDRGDRIVAFLSTSASVDLTGLADERAAVDGVSLVSDGDDERLYEVTMTAIPLLEVLRSYDARLQTATADDEGSRLVLELTQSAETRSLVDALREVFPETELVAKRETTRMRSAEQLDTYLEERLTERQLEALQAAHYSGFFEWPRESTGEALADALDISAPTYHYHLRAAQRKLVELVFE</sequence>
<organism evidence="7 8">
    <name type="scientific">Natrarchaeobaculum aegyptiacum</name>
    <dbReference type="NCBI Taxonomy" id="745377"/>
    <lineage>
        <taxon>Archaea</taxon>
        <taxon>Methanobacteriati</taxon>
        <taxon>Methanobacteriota</taxon>
        <taxon>Stenosarchaea group</taxon>
        <taxon>Halobacteria</taxon>
        <taxon>Halobacteriales</taxon>
        <taxon>Natrialbaceae</taxon>
        <taxon>Natrarchaeobaculum</taxon>
    </lineage>
</organism>
<dbReference type="GO" id="GO:0016301">
    <property type="term" value="F:kinase activity"/>
    <property type="evidence" value="ECO:0007669"/>
    <property type="project" value="UniProtKB-KW"/>
</dbReference>
<dbReference type="Pfam" id="PF04967">
    <property type="entry name" value="HTH_10"/>
    <property type="match status" value="1"/>
</dbReference>
<dbReference type="SUPFAM" id="SSF55781">
    <property type="entry name" value="GAF domain-like"/>
    <property type="match status" value="2"/>
</dbReference>
<feature type="domain" description="GAF" evidence="6">
    <location>
        <begin position="187"/>
        <end position="323"/>
    </location>
</feature>
<keyword evidence="4" id="KW-0804">Transcription</keyword>
<dbReference type="KEGG" id="naj:B1756_07405"/>
<keyword evidence="1" id="KW-0808">Transferase</keyword>
<dbReference type="InterPro" id="IPR011006">
    <property type="entry name" value="CheY-like_superfamily"/>
</dbReference>
<dbReference type="OrthoDB" id="165911at2157"/>
<dbReference type="PANTHER" id="PTHR34236">
    <property type="entry name" value="DIMETHYL SULFOXIDE REDUCTASE TRANSCRIPTIONAL ACTIVATOR"/>
    <property type="match status" value="1"/>
</dbReference>
<feature type="domain" description="GAF" evidence="6">
    <location>
        <begin position="341"/>
        <end position="506"/>
    </location>
</feature>
<dbReference type="InterPro" id="IPR029016">
    <property type="entry name" value="GAF-like_dom_sf"/>
</dbReference>
<dbReference type="GeneID" id="32893895"/>
<evidence type="ECO:0000256" key="5">
    <source>
        <dbReference type="SAM" id="MobiDB-lite"/>
    </source>
</evidence>
<dbReference type="InterPro" id="IPR007050">
    <property type="entry name" value="HTH_bacterioopsin"/>
</dbReference>
<proteinExistence type="predicted"/>
<protein>
    <submittedName>
        <fullName evidence="7">Diguanylate cyclase</fullName>
    </submittedName>
</protein>
<evidence type="ECO:0000256" key="2">
    <source>
        <dbReference type="ARBA" id="ARBA00022777"/>
    </source>
</evidence>
<dbReference type="SUPFAM" id="SSF52172">
    <property type="entry name" value="CheY-like"/>
    <property type="match status" value="1"/>
</dbReference>
<dbReference type="InterPro" id="IPR003018">
    <property type="entry name" value="GAF"/>
</dbReference>
<dbReference type="Gene3D" id="3.30.450.40">
    <property type="match status" value="2"/>
</dbReference>
<evidence type="ECO:0000259" key="6">
    <source>
        <dbReference type="SMART" id="SM00065"/>
    </source>
</evidence>
<evidence type="ECO:0000256" key="3">
    <source>
        <dbReference type="ARBA" id="ARBA00023015"/>
    </source>
</evidence>
<dbReference type="InterPro" id="IPR001789">
    <property type="entry name" value="Sig_transdc_resp-reg_receiver"/>
</dbReference>
<dbReference type="InterPro" id="IPR031803">
    <property type="entry name" value="BAT_GAF/HTH-assoc"/>
</dbReference>
<dbReference type="EMBL" id="CP019893">
    <property type="protein sequence ID" value="ARS89584.1"/>
    <property type="molecule type" value="Genomic_DNA"/>
</dbReference>
<dbReference type="Pfam" id="PF00072">
    <property type="entry name" value="Response_reg"/>
    <property type="match status" value="1"/>
</dbReference>
<dbReference type="PANTHER" id="PTHR34236:SF1">
    <property type="entry name" value="DIMETHYL SULFOXIDE REDUCTASE TRANSCRIPTIONAL ACTIVATOR"/>
    <property type="match status" value="1"/>
</dbReference>
<gene>
    <name evidence="7" type="ORF">B1756_07405</name>
</gene>
<dbReference type="AlphaFoldDB" id="A0A2Z2HX97"/>
<keyword evidence="3" id="KW-0805">Transcription regulation</keyword>
<evidence type="ECO:0000313" key="8">
    <source>
        <dbReference type="Proteomes" id="UP000250088"/>
    </source>
</evidence>
<feature type="region of interest" description="Disordered" evidence="5">
    <location>
        <begin position="142"/>
        <end position="167"/>
    </location>
</feature>
<dbReference type="RefSeq" id="WP_086887961.1">
    <property type="nucleotide sequence ID" value="NZ_CP019893.1"/>
</dbReference>
<accession>A0A2Z2HX97</accession>
<evidence type="ECO:0000256" key="1">
    <source>
        <dbReference type="ARBA" id="ARBA00022679"/>
    </source>
</evidence>
<dbReference type="GO" id="GO:0000160">
    <property type="term" value="P:phosphorelay signal transduction system"/>
    <property type="evidence" value="ECO:0007669"/>
    <property type="project" value="InterPro"/>
</dbReference>
<keyword evidence="2" id="KW-0418">Kinase</keyword>
<name>A0A2Z2HX97_9EURY</name>
<evidence type="ECO:0000256" key="4">
    <source>
        <dbReference type="ARBA" id="ARBA00023163"/>
    </source>
</evidence>
<reference evidence="8" key="1">
    <citation type="submission" date="2017-02" db="EMBL/GenBank/DDBJ databases">
        <title>Natronthermophilus aegyptiacus gen. nov.,sp. nov., an aerobic, extremely halophilic alkalithermophilic archaeon isolated from the athalassohaline Wadi An Natrun, Egypt.</title>
        <authorList>
            <person name="Zhao B."/>
        </authorList>
    </citation>
    <scope>NUCLEOTIDE SEQUENCE [LARGE SCALE GENOMIC DNA]</scope>
    <source>
        <strain evidence="8">JW/NM-HA 15</strain>
    </source>
</reference>
<dbReference type="Proteomes" id="UP000250088">
    <property type="component" value="Chromosome"/>
</dbReference>
<dbReference type="Pfam" id="PF15915">
    <property type="entry name" value="BAT"/>
    <property type="match status" value="1"/>
</dbReference>